<dbReference type="Proteomes" id="UP001500683">
    <property type="component" value="Unassembled WGS sequence"/>
</dbReference>
<proteinExistence type="predicted"/>
<evidence type="ECO:0000313" key="1">
    <source>
        <dbReference type="EMBL" id="GAA4105332.1"/>
    </source>
</evidence>
<name>A0ABP7X6D5_9ACTN</name>
<keyword evidence="2" id="KW-1185">Reference proteome</keyword>
<comment type="caution">
    <text evidence="1">The sequence shown here is derived from an EMBL/GenBank/DDBJ whole genome shotgun (WGS) entry which is preliminary data.</text>
</comment>
<organism evidence="1 2">
    <name type="scientific">Actinomadura miaoliensis</name>
    <dbReference type="NCBI Taxonomy" id="430685"/>
    <lineage>
        <taxon>Bacteria</taxon>
        <taxon>Bacillati</taxon>
        <taxon>Actinomycetota</taxon>
        <taxon>Actinomycetes</taxon>
        <taxon>Streptosporangiales</taxon>
        <taxon>Thermomonosporaceae</taxon>
        <taxon>Actinomadura</taxon>
    </lineage>
</organism>
<sequence>MVELYAWDLSSPDGLCGVTDSRAAAIGHVTEALRTAENGTRGVVRRVELSPSGRPVYVDLGAVARAWREEKTGAVIWEP</sequence>
<accession>A0ABP7X6D5</accession>
<protein>
    <submittedName>
        <fullName evidence="1">Uncharacterized protein</fullName>
    </submittedName>
</protein>
<evidence type="ECO:0000313" key="2">
    <source>
        <dbReference type="Proteomes" id="UP001500683"/>
    </source>
</evidence>
<reference evidence="2" key="1">
    <citation type="journal article" date="2019" name="Int. J. Syst. Evol. Microbiol.">
        <title>The Global Catalogue of Microorganisms (GCM) 10K type strain sequencing project: providing services to taxonomists for standard genome sequencing and annotation.</title>
        <authorList>
            <consortium name="The Broad Institute Genomics Platform"/>
            <consortium name="The Broad Institute Genome Sequencing Center for Infectious Disease"/>
            <person name="Wu L."/>
            <person name="Ma J."/>
        </authorList>
    </citation>
    <scope>NUCLEOTIDE SEQUENCE [LARGE SCALE GENOMIC DNA]</scope>
    <source>
        <strain evidence="2">JCM 16702</strain>
    </source>
</reference>
<gene>
    <name evidence="1" type="ORF">GCM10022214_85400</name>
</gene>
<dbReference type="EMBL" id="BAAAZG010000081">
    <property type="protein sequence ID" value="GAA4105332.1"/>
    <property type="molecule type" value="Genomic_DNA"/>
</dbReference>